<evidence type="ECO:0000256" key="3">
    <source>
        <dbReference type="ARBA" id="ARBA00022679"/>
    </source>
</evidence>
<dbReference type="Gene3D" id="6.10.140.2220">
    <property type="match status" value="1"/>
</dbReference>
<name>A0A9W7BVX6_9STRA</name>
<feature type="region of interest" description="Disordered" evidence="12">
    <location>
        <begin position="944"/>
        <end position="983"/>
    </location>
</feature>
<dbReference type="InterPro" id="IPR036443">
    <property type="entry name" value="Znf_RanBP2_sf"/>
</dbReference>
<dbReference type="InterPro" id="IPR044066">
    <property type="entry name" value="TRIAD_supradom"/>
</dbReference>
<evidence type="ECO:0000259" key="14">
    <source>
        <dbReference type="PROSITE" id="PS50865"/>
    </source>
</evidence>
<dbReference type="InterPro" id="IPR002867">
    <property type="entry name" value="IBR_dom"/>
</dbReference>
<gene>
    <name evidence="16" type="ORF">TrVE_jg9989</name>
</gene>
<dbReference type="InterPro" id="IPR001876">
    <property type="entry name" value="Znf_RanBP2"/>
</dbReference>
<dbReference type="Gene3D" id="2.30.30.380">
    <property type="entry name" value="Zn-finger domain of Sec23/24"/>
    <property type="match status" value="1"/>
</dbReference>
<dbReference type="PROSITE" id="PS00518">
    <property type="entry name" value="ZF_RING_1"/>
    <property type="match status" value="1"/>
</dbReference>
<protein>
    <recommendedName>
        <fullName evidence="2">RBR-type E3 ubiquitin transferase</fullName>
        <ecNumber evidence="2">2.3.2.31</ecNumber>
    </recommendedName>
</protein>
<dbReference type="InterPro" id="IPR002110">
    <property type="entry name" value="Ankyrin_rpt"/>
</dbReference>
<dbReference type="SUPFAM" id="SSF57850">
    <property type="entry name" value="RING/U-box"/>
    <property type="match status" value="2"/>
</dbReference>
<evidence type="ECO:0000256" key="7">
    <source>
        <dbReference type="ARBA" id="ARBA00022786"/>
    </source>
</evidence>
<evidence type="ECO:0000256" key="11">
    <source>
        <dbReference type="SAM" id="Coils"/>
    </source>
</evidence>
<evidence type="ECO:0000256" key="2">
    <source>
        <dbReference type="ARBA" id="ARBA00012251"/>
    </source>
</evidence>
<dbReference type="InterPro" id="IPR031127">
    <property type="entry name" value="E3_UB_ligase_RBR"/>
</dbReference>
<dbReference type="GO" id="GO:0008270">
    <property type="term" value="F:zinc ion binding"/>
    <property type="evidence" value="ECO:0007669"/>
    <property type="project" value="UniProtKB-KW"/>
</dbReference>
<dbReference type="PROSITE" id="PS50297">
    <property type="entry name" value="ANK_REP_REGION"/>
    <property type="match status" value="1"/>
</dbReference>
<evidence type="ECO:0000259" key="15">
    <source>
        <dbReference type="PROSITE" id="PS51873"/>
    </source>
</evidence>
<dbReference type="PROSITE" id="PS50865">
    <property type="entry name" value="ZF_MYND_2"/>
    <property type="match status" value="1"/>
</dbReference>
<dbReference type="Pfam" id="PF12796">
    <property type="entry name" value="Ank_2"/>
    <property type="match status" value="1"/>
</dbReference>
<keyword evidence="3" id="KW-0808">Transferase</keyword>
<dbReference type="SMART" id="SM00547">
    <property type="entry name" value="ZnF_RBZ"/>
    <property type="match status" value="2"/>
</dbReference>
<evidence type="ECO:0000256" key="8">
    <source>
        <dbReference type="ARBA" id="ARBA00022833"/>
    </source>
</evidence>
<evidence type="ECO:0000256" key="1">
    <source>
        <dbReference type="ARBA" id="ARBA00001798"/>
    </source>
</evidence>
<dbReference type="PROSITE" id="PS50088">
    <property type="entry name" value="ANK_REPEAT"/>
    <property type="match status" value="1"/>
</dbReference>
<comment type="catalytic activity">
    <reaction evidence="1">
        <text>[E2 ubiquitin-conjugating enzyme]-S-ubiquitinyl-L-cysteine + [acceptor protein]-L-lysine = [E2 ubiquitin-conjugating enzyme]-L-cysteine + [acceptor protein]-N(6)-ubiquitinyl-L-lysine.</text>
        <dbReference type="EC" id="2.3.2.31"/>
    </reaction>
</comment>
<dbReference type="InterPro" id="IPR017907">
    <property type="entry name" value="Znf_RING_CS"/>
</dbReference>
<comment type="caution">
    <text evidence="16">The sequence shown here is derived from an EMBL/GenBank/DDBJ whole genome shotgun (WGS) entry which is preliminary data.</text>
</comment>
<accession>A0A9W7BVX6</accession>
<dbReference type="SUPFAM" id="SSF90209">
    <property type="entry name" value="Ran binding protein zinc finger-like"/>
    <property type="match status" value="1"/>
</dbReference>
<dbReference type="InterPro" id="IPR036770">
    <property type="entry name" value="Ankyrin_rpt-contain_sf"/>
</dbReference>
<evidence type="ECO:0000256" key="12">
    <source>
        <dbReference type="SAM" id="MobiDB-lite"/>
    </source>
</evidence>
<keyword evidence="17" id="KW-1185">Reference proteome</keyword>
<dbReference type="Gene3D" id="1.25.40.20">
    <property type="entry name" value="Ankyrin repeat-containing domain"/>
    <property type="match status" value="2"/>
</dbReference>
<feature type="compositionally biased region" description="Low complexity" evidence="12">
    <location>
        <begin position="1"/>
        <end position="15"/>
    </location>
</feature>
<feature type="domain" description="RanBP2-type" evidence="13">
    <location>
        <begin position="986"/>
        <end position="1015"/>
    </location>
</feature>
<feature type="coiled-coil region" evidence="11">
    <location>
        <begin position="852"/>
        <end position="886"/>
    </location>
</feature>
<dbReference type="GO" id="GO:0016567">
    <property type="term" value="P:protein ubiquitination"/>
    <property type="evidence" value="ECO:0007669"/>
    <property type="project" value="InterPro"/>
</dbReference>
<dbReference type="Proteomes" id="UP001165160">
    <property type="component" value="Unassembled WGS sequence"/>
</dbReference>
<evidence type="ECO:0000256" key="6">
    <source>
        <dbReference type="ARBA" id="ARBA00022771"/>
    </source>
</evidence>
<dbReference type="SUPFAM" id="SSF144232">
    <property type="entry name" value="HIT/MYND zinc finger-like"/>
    <property type="match status" value="1"/>
</dbReference>
<dbReference type="InterPro" id="IPR002893">
    <property type="entry name" value="Znf_MYND"/>
</dbReference>
<evidence type="ECO:0000259" key="13">
    <source>
        <dbReference type="PROSITE" id="PS50199"/>
    </source>
</evidence>
<keyword evidence="7" id="KW-0833">Ubl conjugation pathway</keyword>
<dbReference type="AlphaFoldDB" id="A0A9W7BVX6"/>
<feature type="compositionally biased region" description="Pro residues" evidence="12">
    <location>
        <begin position="969"/>
        <end position="983"/>
    </location>
</feature>
<dbReference type="InterPro" id="IPR013083">
    <property type="entry name" value="Znf_RING/FYVE/PHD"/>
</dbReference>
<dbReference type="SMART" id="SM00248">
    <property type="entry name" value="ANK"/>
    <property type="match status" value="3"/>
</dbReference>
<proteinExistence type="predicted"/>
<evidence type="ECO:0000256" key="9">
    <source>
        <dbReference type="PROSITE-ProRule" id="PRU00023"/>
    </source>
</evidence>
<dbReference type="SUPFAM" id="SSF48403">
    <property type="entry name" value="Ankyrin repeat"/>
    <property type="match status" value="1"/>
</dbReference>
<evidence type="ECO:0000256" key="10">
    <source>
        <dbReference type="PROSITE-ProRule" id="PRU00322"/>
    </source>
</evidence>
<feature type="domain" description="RING-type" evidence="15">
    <location>
        <begin position="451"/>
        <end position="723"/>
    </location>
</feature>
<keyword evidence="11" id="KW-0175">Coiled coil</keyword>
<dbReference type="Gene3D" id="3.30.40.10">
    <property type="entry name" value="Zinc/RING finger domain, C3HC4 (zinc finger)"/>
    <property type="match status" value="1"/>
</dbReference>
<dbReference type="Pfam" id="PF01753">
    <property type="entry name" value="zf-MYND"/>
    <property type="match status" value="1"/>
</dbReference>
<feature type="region of interest" description="Disordered" evidence="12">
    <location>
        <begin position="77"/>
        <end position="106"/>
    </location>
</feature>
<organism evidence="16 17">
    <name type="scientific">Triparma verrucosa</name>
    <dbReference type="NCBI Taxonomy" id="1606542"/>
    <lineage>
        <taxon>Eukaryota</taxon>
        <taxon>Sar</taxon>
        <taxon>Stramenopiles</taxon>
        <taxon>Ochrophyta</taxon>
        <taxon>Bolidophyceae</taxon>
        <taxon>Parmales</taxon>
        <taxon>Triparmaceae</taxon>
        <taxon>Triparma</taxon>
    </lineage>
</organism>
<evidence type="ECO:0000256" key="5">
    <source>
        <dbReference type="ARBA" id="ARBA00022737"/>
    </source>
</evidence>
<sequence length="1070" mass="119298">MSSPRRSSGSLFSPSKQPPSHEALVAYQTAKLQSSLLFYPETALSIFRESQRSVAKKYSQSRRSSLSNAFKNVFKSPQKADPLVDDGPGLLETSLNPSRPFEPWEDNPDYSGNKILGFIPTFKKRRKRQSSQVSLNFKYQNGEEILSDSDVAVREDMTTPLHLSCLRGRYDLVVDLLKLNLAVDFPDGLGRTSLHVACEVSSLHVACEVSPELLQEQQKIVNLLINGTECSINPIDNMGRTPLHYAASSGQREACKMLVENGAVLTLPDTISQKTPSELAAENGFSDLCSWLICFAVFASGDFDVDGDISGGFGDTSLKWFENVDAEGEKDARINCVREFIEKFVGDEGAVKGGGAAFFRDEGGEGWNVAELKKFVKKDYDVNSLMKMLEVVDWDVYSFKNEWKDGQFVSKHGINNVEAIIYDFESEDAKLLNVLKKGDEGGGEREEGEGGLVTCQVCGDEMAPDSPEWVKMHDHDHGICADCLEGYLVNHSLNRGGTRVKCPMYNCDFLVAHEIVVKYAGEEGLERMNNVDCDVFVNSASDLKYCKVAGCSEVVKLTLSDDWRDRWGDKCINNAGACCRTCTRGEDGDNVTAEGVYSDGYRTDASKLPLKAHSWCWECGGGVHWPIPCDMLQQWNEKLEEEGVAGDEQVAGETFEQAAHRLWLKANTKPCPACSTPIEKNDGCNHMTCSSLRCRHEFCWICLEEWDKHNTSTGGYYRCNKFSEGKVEKSNKESHAEMRLKGRKAERFIHYFSRWSAHRDSGLLEKEMASTVCERMKPVLEAGKNMSADDLKLLGLDWREKEKGKGGQFEDIRFIHESFVELLECRSFLQHSYALGYYRYAKAKKRVEGKTRSRVARALESEKETFENLQSELEMLTEQISDIVARKHLRASKAQVLAATEYARGKRVEMCKRQPPFTCTFCTFYNSTGGSVCSMCGHSNRATKAAPSPVGVHENSGDKDSDEGALQKLPPPPPRDVGPPSPPISDSKEWTCNVCTLINPPLTTTCTACDTSRVFLKSSSSSETDLDVKCDVCGKKAVARCTGCERATYCGQECQFKDWKEHKKICGRPE</sequence>
<dbReference type="GO" id="GO:0061630">
    <property type="term" value="F:ubiquitin protein ligase activity"/>
    <property type="evidence" value="ECO:0007669"/>
    <property type="project" value="UniProtKB-EC"/>
</dbReference>
<dbReference type="SMART" id="SM00647">
    <property type="entry name" value="IBR"/>
    <property type="match status" value="1"/>
</dbReference>
<dbReference type="Pfam" id="PF22191">
    <property type="entry name" value="IBR_1"/>
    <property type="match status" value="1"/>
</dbReference>
<dbReference type="EMBL" id="BRXX01000219">
    <property type="protein sequence ID" value="GMH98486.1"/>
    <property type="molecule type" value="Genomic_DNA"/>
</dbReference>
<keyword evidence="9" id="KW-0040">ANK repeat</keyword>
<keyword evidence="8" id="KW-0862">Zinc</keyword>
<evidence type="ECO:0000313" key="16">
    <source>
        <dbReference type="EMBL" id="GMH98486.1"/>
    </source>
</evidence>
<dbReference type="PROSITE" id="PS01360">
    <property type="entry name" value="ZF_MYND_1"/>
    <property type="match status" value="1"/>
</dbReference>
<feature type="repeat" description="ANK" evidence="9">
    <location>
        <begin position="238"/>
        <end position="270"/>
    </location>
</feature>
<dbReference type="PROSITE" id="PS01358">
    <property type="entry name" value="ZF_RANBP2_1"/>
    <property type="match status" value="1"/>
</dbReference>
<evidence type="ECO:0000313" key="17">
    <source>
        <dbReference type="Proteomes" id="UP001165160"/>
    </source>
</evidence>
<keyword evidence="4" id="KW-0479">Metal-binding</keyword>
<feature type="domain" description="MYND-type" evidence="14">
    <location>
        <begin position="1030"/>
        <end position="1066"/>
    </location>
</feature>
<keyword evidence="5" id="KW-0677">Repeat</keyword>
<keyword evidence="6 10" id="KW-0863">Zinc-finger</keyword>
<evidence type="ECO:0000256" key="4">
    <source>
        <dbReference type="ARBA" id="ARBA00022723"/>
    </source>
</evidence>
<dbReference type="EC" id="2.3.2.31" evidence="2"/>
<dbReference type="Gene3D" id="1.20.120.1750">
    <property type="match status" value="1"/>
</dbReference>
<reference evidence="17" key="1">
    <citation type="journal article" date="2023" name="Commun. Biol.">
        <title>Genome analysis of Parmales, the sister group of diatoms, reveals the evolutionary specialization of diatoms from phago-mixotrophs to photoautotrophs.</title>
        <authorList>
            <person name="Ban H."/>
            <person name="Sato S."/>
            <person name="Yoshikawa S."/>
            <person name="Yamada K."/>
            <person name="Nakamura Y."/>
            <person name="Ichinomiya M."/>
            <person name="Sato N."/>
            <person name="Blanc-Mathieu R."/>
            <person name="Endo H."/>
            <person name="Kuwata A."/>
            <person name="Ogata H."/>
        </authorList>
    </citation>
    <scope>NUCLEOTIDE SEQUENCE [LARGE SCALE GENOMIC DNA]</scope>
    <source>
        <strain evidence="17">NIES 3699</strain>
    </source>
</reference>
<dbReference type="PROSITE" id="PS51873">
    <property type="entry name" value="TRIAD"/>
    <property type="match status" value="1"/>
</dbReference>
<feature type="region of interest" description="Disordered" evidence="12">
    <location>
        <begin position="1"/>
        <end position="20"/>
    </location>
</feature>
<dbReference type="PANTHER" id="PTHR11685">
    <property type="entry name" value="RBR FAMILY RING FINGER AND IBR DOMAIN-CONTAINING"/>
    <property type="match status" value="1"/>
</dbReference>
<dbReference type="PROSITE" id="PS50199">
    <property type="entry name" value="ZF_RANBP2_2"/>
    <property type="match status" value="1"/>
</dbReference>